<name>A0A5A7PEU9_STRAF</name>
<evidence type="ECO:0000256" key="9">
    <source>
        <dbReference type="ARBA" id="ARBA00023180"/>
    </source>
</evidence>
<evidence type="ECO:0000313" key="15">
    <source>
        <dbReference type="EMBL" id="GER31056.1"/>
    </source>
</evidence>
<keyword evidence="10" id="KW-0449">Lipoprotein</keyword>
<dbReference type="FunFam" id="1.10.110.10:FF:000001">
    <property type="entry name" value="Bifunctional inhibitor/lipid-transfer protein/seed storage 2S albumin superfamily protein"/>
    <property type="match status" value="1"/>
</dbReference>
<evidence type="ECO:0000256" key="3">
    <source>
        <dbReference type="ARBA" id="ARBA00022448"/>
    </source>
</evidence>
<feature type="transmembrane region" description="Helical" evidence="12">
    <location>
        <begin position="150"/>
        <end position="170"/>
    </location>
</feature>
<sequence length="171" mass="17446">MARGLKYSLGFTLTLIITILWAGTEAQSNDCTNVLISMSPCLDYISGNSSSGPSSGCCTQLRTVVGTHPQCLCQLLNSNSNLGLNINQTQALALPAACNVPTPPTSQCRNVAAASPSGSPGSRPNSPNTNSGGGSENVPDGSSDANSTKLGMSLLFSLFLVASFVSTLAMA</sequence>
<dbReference type="CDD" id="cd00010">
    <property type="entry name" value="AAI_LTSS"/>
    <property type="match status" value="1"/>
</dbReference>
<dbReference type="InterPro" id="IPR000528">
    <property type="entry name" value="Plant_nsLTP"/>
</dbReference>
<dbReference type="GO" id="GO:0005886">
    <property type="term" value="C:plasma membrane"/>
    <property type="evidence" value="ECO:0007669"/>
    <property type="project" value="UniProtKB-SubCell"/>
</dbReference>
<evidence type="ECO:0000256" key="12">
    <source>
        <dbReference type="SAM" id="Phobius"/>
    </source>
</evidence>
<accession>A0A5A7PEU9</accession>
<evidence type="ECO:0000256" key="4">
    <source>
        <dbReference type="ARBA" id="ARBA00022475"/>
    </source>
</evidence>
<evidence type="ECO:0000256" key="6">
    <source>
        <dbReference type="ARBA" id="ARBA00022729"/>
    </source>
</evidence>
<keyword evidence="12" id="KW-1133">Transmembrane helix</keyword>
<evidence type="ECO:0000256" key="2">
    <source>
        <dbReference type="ARBA" id="ARBA00009748"/>
    </source>
</evidence>
<proteinExistence type="inferred from homology"/>
<dbReference type="GO" id="GO:0006869">
    <property type="term" value="P:lipid transport"/>
    <property type="evidence" value="ECO:0007669"/>
    <property type="project" value="InterPro"/>
</dbReference>
<dbReference type="PRINTS" id="PR00382">
    <property type="entry name" value="LIPIDTRNSFER"/>
</dbReference>
<dbReference type="Gene3D" id="1.10.110.10">
    <property type="entry name" value="Plant lipid-transfer and hydrophobic proteins"/>
    <property type="match status" value="1"/>
</dbReference>
<evidence type="ECO:0000256" key="13">
    <source>
        <dbReference type="SAM" id="SignalP"/>
    </source>
</evidence>
<evidence type="ECO:0000256" key="11">
    <source>
        <dbReference type="SAM" id="MobiDB-lite"/>
    </source>
</evidence>
<keyword evidence="3" id="KW-0813">Transport</keyword>
<keyword evidence="6 13" id="KW-0732">Signal</keyword>
<comment type="subcellular location">
    <subcellularLocation>
        <location evidence="1">Cell membrane</location>
        <topology evidence="1">Lipid-anchor</topology>
        <topology evidence="1">GPI-anchor</topology>
    </subcellularLocation>
</comment>
<feature type="chain" id="PRO_5022814385" evidence="13">
    <location>
        <begin position="27"/>
        <end position="171"/>
    </location>
</feature>
<dbReference type="Pfam" id="PF14368">
    <property type="entry name" value="LTP_2"/>
    <property type="match status" value="1"/>
</dbReference>
<evidence type="ECO:0000256" key="7">
    <source>
        <dbReference type="ARBA" id="ARBA00023121"/>
    </source>
</evidence>
<dbReference type="SMART" id="SM00499">
    <property type="entry name" value="AAI"/>
    <property type="match status" value="1"/>
</dbReference>
<keyword evidence="8" id="KW-1015">Disulfide bond</keyword>
<keyword evidence="4" id="KW-1003">Cell membrane</keyword>
<feature type="region of interest" description="Disordered" evidence="11">
    <location>
        <begin position="108"/>
        <end position="144"/>
    </location>
</feature>
<evidence type="ECO:0000259" key="14">
    <source>
        <dbReference type="SMART" id="SM00499"/>
    </source>
</evidence>
<keyword evidence="12" id="KW-0812">Transmembrane</keyword>
<gene>
    <name evidence="15" type="ORF">STAS_07031</name>
</gene>
<keyword evidence="16" id="KW-1185">Reference proteome</keyword>
<dbReference type="SUPFAM" id="SSF47699">
    <property type="entry name" value="Bifunctional inhibitor/lipid-transfer protein/seed storage 2S albumin"/>
    <property type="match status" value="1"/>
</dbReference>
<keyword evidence="9" id="KW-0325">Glycoprotein</keyword>
<dbReference type="GO" id="GO:0098552">
    <property type="term" value="C:side of membrane"/>
    <property type="evidence" value="ECO:0007669"/>
    <property type="project" value="UniProtKB-KW"/>
</dbReference>
<dbReference type="Proteomes" id="UP000325081">
    <property type="component" value="Unassembled WGS sequence"/>
</dbReference>
<keyword evidence="7" id="KW-0446">Lipid-binding</keyword>
<dbReference type="AlphaFoldDB" id="A0A5A7PEU9"/>
<keyword evidence="12" id="KW-0472">Membrane</keyword>
<feature type="compositionally biased region" description="Low complexity" evidence="11">
    <location>
        <begin position="115"/>
        <end position="130"/>
    </location>
</feature>
<feature type="domain" description="Bifunctional inhibitor/plant lipid transfer protein/seed storage helical" evidence="14">
    <location>
        <begin position="31"/>
        <end position="108"/>
    </location>
</feature>
<feature type="signal peptide" evidence="13">
    <location>
        <begin position="1"/>
        <end position="26"/>
    </location>
</feature>
<evidence type="ECO:0000256" key="10">
    <source>
        <dbReference type="ARBA" id="ARBA00023288"/>
    </source>
</evidence>
<dbReference type="InterPro" id="IPR016140">
    <property type="entry name" value="Bifunc_inhib/LTP/seed_store"/>
</dbReference>
<evidence type="ECO:0000256" key="1">
    <source>
        <dbReference type="ARBA" id="ARBA00004609"/>
    </source>
</evidence>
<keyword evidence="5" id="KW-0336">GPI-anchor</keyword>
<dbReference type="EMBL" id="BKCP01004417">
    <property type="protein sequence ID" value="GER31056.1"/>
    <property type="molecule type" value="Genomic_DNA"/>
</dbReference>
<dbReference type="InterPro" id="IPR036312">
    <property type="entry name" value="Bifun_inhib/LTP/seed_sf"/>
</dbReference>
<organism evidence="15 16">
    <name type="scientific">Striga asiatica</name>
    <name type="common">Asiatic witchweed</name>
    <name type="synonym">Buchnera asiatica</name>
    <dbReference type="NCBI Taxonomy" id="4170"/>
    <lineage>
        <taxon>Eukaryota</taxon>
        <taxon>Viridiplantae</taxon>
        <taxon>Streptophyta</taxon>
        <taxon>Embryophyta</taxon>
        <taxon>Tracheophyta</taxon>
        <taxon>Spermatophyta</taxon>
        <taxon>Magnoliopsida</taxon>
        <taxon>eudicotyledons</taxon>
        <taxon>Gunneridae</taxon>
        <taxon>Pentapetalae</taxon>
        <taxon>asterids</taxon>
        <taxon>lamiids</taxon>
        <taxon>Lamiales</taxon>
        <taxon>Orobanchaceae</taxon>
        <taxon>Buchnereae</taxon>
        <taxon>Striga</taxon>
    </lineage>
</organism>
<dbReference type="InterPro" id="IPR043325">
    <property type="entry name" value="LTSS"/>
</dbReference>
<evidence type="ECO:0000256" key="8">
    <source>
        <dbReference type="ARBA" id="ARBA00023157"/>
    </source>
</evidence>
<dbReference type="GO" id="GO:0008289">
    <property type="term" value="F:lipid binding"/>
    <property type="evidence" value="ECO:0007669"/>
    <property type="project" value="UniProtKB-KW"/>
</dbReference>
<dbReference type="PANTHER" id="PTHR33044">
    <property type="entry name" value="BIFUNCTIONAL INHIBITOR/LIPID-TRANSFER PROTEIN/SEED STORAGE 2S ALBUMIN SUPERFAMILY PROTEIN-RELATED"/>
    <property type="match status" value="1"/>
</dbReference>
<evidence type="ECO:0000256" key="5">
    <source>
        <dbReference type="ARBA" id="ARBA00022622"/>
    </source>
</evidence>
<comment type="similarity">
    <text evidence="2">Belongs to the plant LTP family.</text>
</comment>
<protein>
    <submittedName>
        <fullName evidence="15">Lipid-transfer protein</fullName>
    </submittedName>
</protein>
<comment type="caution">
    <text evidence="15">The sequence shown here is derived from an EMBL/GenBank/DDBJ whole genome shotgun (WGS) entry which is preliminary data.</text>
</comment>
<reference evidence="16" key="1">
    <citation type="journal article" date="2019" name="Curr. Biol.">
        <title>Genome Sequence of Striga asiatica Provides Insight into the Evolution of Plant Parasitism.</title>
        <authorList>
            <person name="Yoshida S."/>
            <person name="Kim S."/>
            <person name="Wafula E.K."/>
            <person name="Tanskanen J."/>
            <person name="Kim Y.M."/>
            <person name="Honaas L."/>
            <person name="Yang Z."/>
            <person name="Spallek T."/>
            <person name="Conn C.E."/>
            <person name="Ichihashi Y."/>
            <person name="Cheong K."/>
            <person name="Cui S."/>
            <person name="Der J.P."/>
            <person name="Gundlach H."/>
            <person name="Jiao Y."/>
            <person name="Hori C."/>
            <person name="Ishida J.K."/>
            <person name="Kasahara H."/>
            <person name="Kiba T."/>
            <person name="Kim M.S."/>
            <person name="Koo N."/>
            <person name="Laohavisit A."/>
            <person name="Lee Y.H."/>
            <person name="Lumba S."/>
            <person name="McCourt P."/>
            <person name="Mortimer J.C."/>
            <person name="Mutuku J.M."/>
            <person name="Nomura T."/>
            <person name="Sasaki-Sekimoto Y."/>
            <person name="Seto Y."/>
            <person name="Wang Y."/>
            <person name="Wakatake T."/>
            <person name="Sakakibara H."/>
            <person name="Demura T."/>
            <person name="Yamaguchi S."/>
            <person name="Yoneyama K."/>
            <person name="Manabe R.I."/>
            <person name="Nelson D.C."/>
            <person name="Schulman A.H."/>
            <person name="Timko M.P."/>
            <person name="dePamphilis C.W."/>
            <person name="Choi D."/>
            <person name="Shirasu K."/>
        </authorList>
    </citation>
    <scope>NUCLEOTIDE SEQUENCE [LARGE SCALE GENOMIC DNA]</scope>
    <source>
        <strain evidence="16">cv. UVA1</strain>
    </source>
</reference>
<evidence type="ECO:0000313" key="16">
    <source>
        <dbReference type="Proteomes" id="UP000325081"/>
    </source>
</evidence>